<name>A0A6J7WQJ8_9CAUD</name>
<dbReference type="EMBL" id="LR798281">
    <property type="protein sequence ID" value="CAB5220040.1"/>
    <property type="molecule type" value="Genomic_DNA"/>
</dbReference>
<evidence type="ECO:0000256" key="1">
    <source>
        <dbReference type="SAM" id="Phobius"/>
    </source>
</evidence>
<proteinExistence type="predicted"/>
<gene>
    <name evidence="2" type="ORF">UFOVP232_32</name>
</gene>
<protein>
    <submittedName>
        <fullName evidence="2">Uncharacterized protein</fullName>
    </submittedName>
</protein>
<feature type="transmembrane region" description="Helical" evidence="1">
    <location>
        <begin position="7"/>
        <end position="27"/>
    </location>
</feature>
<organism evidence="2">
    <name type="scientific">uncultured Caudovirales phage</name>
    <dbReference type="NCBI Taxonomy" id="2100421"/>
    <lineage>
        <taxon>Viruses</taxon>
        <taxon>Duplodnaviria</taxon>
        <taxon>Heunggongvirae</taxon>
        <taxon>Uroviricota</taxon>
        <taxon>Caudoviricetes</taxon>
        <taxon>Peduoviridae</taxon>
        <taxon>Maltschvirus</taxon>
        <taxon>Maltschvirus maltsch</taxon>
    </lineage>
</organism>
<reference evidence="2" key="1">
    <citation type="submission" date="2020-05" db="EMBL/GenBank/DDBJ databases">
        <authorList>
            <person name="Chiriac C."/>
            <person name="Salcher M."/>
            <person name="Ghai R."/>
            <person name="Kavagutti S V."/>
        </authorList>
    </citation>
    <scope>NUCLEOTIDE SEQUENCE</scope>
</reference>
<keyword evidence="1" id="KW-0812">Transmembrane</keyword>
<sequence length="29" mass="3255">MNSFVRDLVQAAIFAVVIGSPMIVYLLRM</sequence>
<keyword evidence="1" id="KW-1133">Transmembrane helix</keyword>
<accession>A0A6J7WQJ8</accession>
<evidence type="ECO:0000313" key="2">
    <source>
        <dbReference type="EMBL" id="CAB5220040.1"/>
    </source>
</evidence>
<keyword evidence="1" id="KW-0472">Membrane</keyword>